<keyword evidence="3" id="KW-1185">Reference proteome</keyword>
<proteinExistence type="predicted"/>
<name>A0A841BAH3_9PSEU</name>
<comment type="caution">
    <text evidence="2">The sequence shown here is derived from an EMBL/GenBank/DDBJ whole genome shotgun (WGS) entry which is preliminary data.</text>
</comment>
<accession>A0A841BAH3</accession>
<sequence>MREDPAILAELSTMAQGLARRLDKAGRIDRLLGLFGDDRRAARRFDRETGAWDGYQDDLEVAWDALDRRLAAPEEDAADLVPDLLRIALVRATLSSADEVPPALVAAAVRTGCWTVRRAAATIDRHPTSGHRGQMLSGLLRAMSTDDDLWGPLVAQLAELAFLPSPDLPAEALLSGLDLLEPPERLAVVDRIATDVAVLPTGAPFAPVAGPRVLAETAVLAIETVPEAGRPVFLAKVADSLLDNFTPSAPTRPEQASDRQKSLWELSLQHVGETTFDPRPAFAQAAELLARLAGFLPALPTGQRLAERLAAVVARVPDQERRDSLVRAFETAFPDGGLVWPADEPEDSAAEDVALPDDERRPVETDDDEGPPAWFVAEMRRSVGPVLAGFAAEAQGLPDEVLYRFVREAAAPQDLVTQLFALPAAPVSRKIRAGLLIAALDHHFRRGTLRAAWHGVAPQCLVDVEWNAVLTFVLTLPAEEERTALHLAYGEQREARHLVDGSNHAADAERIPRLAALRLTLPYLTEEQVGIAFTNLISLTDPWTLRLALEMLAPRLDTAQVAQGLRELRAGGDAREQVWFLLELVRGLDPADPRRQRIMRWSLDAIAAMRTGADLGLFTATEDLPVEQILDALRAVDDNNRTDAFLAIARATSGPLPAEIVEESLLLPVLNATGHYSPRCEVIASIADRFPDETVEAAFHAAMELPRRLDIGDSQLWGWNWGYEYPLGSALRELAPRLRGESAEAAFTACRDLPWIAREDVLEQLAAQADGPLAAALFDYSIAIHDQYLNLPDSAPAGHPLEGTVVTEPISHFKLNHEVHLAEMIAATASKLDPSRLRQAVAQAQALRAGGPNAWLPARLLPFLDEDQREPLLSGAVIAALEFVGHDPSRLDLVTDLLPGMHAEISRRREPLDRFLGQRFDGRHDLLTEEEFHVLSEKDGQEYLHLTGADLLAEMRTLIEAGDGAGVRAMLIKVMLSPLYAENLQQALTGMLTGAPLRTRIDALENMKEILQPGAHASVVRMALQQVVDGELEPMDRVRHLAALLPHLDQDTRDGLVAVASRLPGPQIEDERERRSAFLLLTLKEFEKPLMRDRRFDEFRHSSTMQLIRRGISDHDSSPLQQHRTARVPLLDALGPTLSEAGVALAVELVRGMSDEMERAGGVAALLPVATGESRGILRSVLTGLTSPFARWLVLFTSMETLRADEDPTLTEFARSTAEDFLEPKEVAVFLLLLIDYAHDERREWIGRALALAGTLPVDDRLKIMAIAAQHGKTDPGLARMVADHVCALPTPASVHDGWTMATRMGIGGASLTDAQLSQVRLAESAHLRAAARRGRAELLRTLAETSGAIAELTTSEGVLDIAQAVRDICVEWHWPSAV</sequence>
<organism evidence="2 3">
    <name type="scientific">Amycolatopsis umgeniensis</name>
    <dbReference type="NCBI Taxonomy" id="336628"/>
    <lineage>
        <taxon>Bacteria</taxon>
        <taxon>Bacillati</taxon>
        <taxon>Actinomycetota</taxon>
        <taxon>Actinomycetes</taxon>
        <taxon>Pseudonocardiales</taxon>
        <taxon>Pseudonocardiaceae</taxon>
        <taxon>Amycolatopsis</taxon>
    </lineage>
</organism>
<evidence type="ECO:0000313" key="3">
    <source>
        <dbReference type="Proteomes" id="UP000580861"/>
    </source>
</evidence>
<dbReference type="RefSeq" id="WP_184904329.1">
    <property type="nucleotide sequence ID" value="NZ_JACHMX010000001.1"/>
</dbReference>
<feature type="region of interest" description="Disordered" evidence="1">
    <location>
        <begin position="337"/>
        <end position="371"/>
    </location>
</feature>
<evidence type="ECO:0000313" key="2">
    <source>
        <dbReference type="EMBL" id="MBB5857859.1"/>
    </source>
</evidence>
<protein>
    <submittedName>
        <fullName evidence="2">Uncharacterized protein</fullName>
    </submittedName>
</protein>
<evidence type="ECO:0000256" key="1">
    <source>
        <dbReference type="SAM" id="MobiDB-lite"/>
    </source>
</evidence>
<reference evidence="2 3" key="1">
    <citation type="submission" date="2020-08" db="EMBL/GenBank/DDBJ databases">
        <title>Sequencing the genomes of 1000 actinobacteria strains.</title>
        <authorList>
            <person name="Klenk H.-P."/>
        </authorList>
    </citation>
    <scope>NUCLEOTIDE SEQUENCE [LARGE SCALE GENOMIC DNA]</scope>
    <source>
        <strain evidence="2 3">DSM 45272</strain>
    </source>
</reference>
<gene>
    <name evidence="2" type="ORF">HDA45_007946</name>
</gene>
<feature type="compositionally biased region" description="Acidic residues" evidence="1">
    <location>
        <begin position="343"/>
        <end position="356"/>
    </location>
</feature>
<dbReference type="Proteomes" id="UP000580861">
    <property type="component" value="Unassembled WGS sequence"/>
</dbReference>
<dbReference type="EMBL" id="JACHMX010000001">
    <property type="protein sequence ID" value="MBB5857859.1"/>
    <property type="molecule type" value="Genomic_DNA"/>
</dbReference>